<reference evidence="1 2" key="1">
    <citation type="submission" date="2019-03" db="EMBL/GenBank/DDBJ databases">
        <title>The complete genome sequence of Swingsia samuiensis NBRC107927(T).</title>
        <authorList>
            <person name="Chua K.-O."/>
            <person name="Chan K.-G."/>
            <person name="See-Too W.-S."/>
        </authorList>
    </citation>
    <scope>NUCLEOTIDE SEQUENCE [LARGE SCALE GENOMIC DNA]</scope>
    <source>
        <strain evidence="1 2">AH83</strain>
    </source>
</reference>
<gene>
    <name evidence="1" type="ORF">E3D00_06105</name>
</gene>
<keyword evidence="2" id="KW-1185">Reference proteome</keyword>
<proteinExistence type="predicted"/>
<organism evidence="1 2">
    <name type="scientific">Swingsia samuiensis</name>
    <dbReference type="NCBI Taxonomy" id="1293412"/>
    <lineage>
        <taxon>Bacteria</taxon>
        <taxon>Pseudomonadati</taxon>
        <taxon>Pseudomonadota</taxon>
        <taxon>Alphaproteobacteria</taxon>
        <taxon>Acetobacterales</taxon>
        <taxon>Acetobacteraceae</taxon>
        <taxon>Swingsia</taxon>
    </lineage>
</organism>
<dbReference type="OrthoDB" id="7288763at2"/>
<evidence type="ECO:0000313" key="1">
    <source>
        <dbReference type="EMBL" id="QDH17185.1"/>
    </source>
</evidence>
<evidence type="ECO:0000313" key="2">
    <source>
        <dbReference type="Proteomes" id="UP000316313"/>
    </source>
</evidence>
<dbReference type="KEGG" id="ssam:E3D00_06105"/>
<protein>
    <submittedName>
        <fullName evidence="1">Uncharacterized protein</fullName>
    </submittedName>
</protein>
<dbReference type="EMBL" id="CP038141">
    <property type="protein sequence ID" value="QDH17185.1"/>
    <property type="molecule type" value="Genomic_DNA"/>
</dbReference>
<dbReference type="RefSeq" id="WP_141460885.1">
    <property type="nucleotide sequence ID" value="NZ_CP038141.1"/>
</dbReference>
<name>A0A4Y6UMD1_9PROT</name>
<sequence>MATASDITKQLVTIIENAADEEIKPSQKAKLEATAAIIGNLSDDLAPLLEEHYDVSALLAGISKIEAGAIEVEDGLANIKIALKGKTATTPTFPLSV</sequence>
<accession>A0A4Y6UMD1</accession>
<dbReference type="Proteomes" id="UP000316313">
    <property type="component" value="Chromosome"/>
</dbReference>
<dbReference type="AlphaFoldDB" id="A0A4Y6UMD1"/>